<name>H2B157_KAZAF</name>
<evidence type="ECO:0000313" key="1">
    <source>
        <dbReference type="EMBL" id="CCF60357.1"/>
    </source>
</evidence>
<dbReference type="KEGG" id="kaf:KAFR_0J02930"/>
<dbReference type="GeneID" id="13884006"/>
<dbReference type="EMBL" id="HE650830">
    <property type="protein sequence ID" value="CCF60357.1"/>
    <property type="molecule type" value="Genomic_DNA"/>
</dbReference>
<gene>
    <name evidence="1" type="primary">KAFR0J02930</name>
    <name evidence="1" type="ORF">KAFR_0J02930</name>
</gene>
<reference evidence="1 2" key="1">
    <citation type="journal article" date="2011" name="Proc. Natl. Acad. Sci. U.S.A.">
        <title>Evolutionary erosion of yeast sex chromosomes by mating-type switching accidents.</title>
        <authorList>
            <person name="Gordon J.L."/>
            <person name="Armisen D."/>
            <person name="Proux-Wera E."/>
            <person name="Oheigeartaigh S.S."/>
            <person name="Byrne K.P."/>
            <person name="Wolfe K.H."/>
        </authorList>
    </citation>
    <scope>NUCLEOTIDE SEQUENCE [LARGE SCALE GENOMIC DNA]</scope>
    <source>
        <strain evidence="2">ATCC 22294 / BCRC 22015 / CBS 2517 / CECT 1963 / NBRC 1671 / NRRL Y-8276</strain>
    </source>
</reference>
<dbReference type="eggNOG" id="ENOG502S02Z">
    <property type="taxonomic scope" value="Eukaryota"/>
</dbReference>
<dbReference type="InParanoid" id="H2B157"/>
<accession>H2B157</accession>
<dbReference type="AlphaFoldDB" id="H2B157"/>
<dbReference type="FunCoup" id="H2B157">
    <property type="interactions" value="127"/>
</dbReference>
<dbReference type="RefSeq" id="XP_003959492.1">
    <property type="nucleotide sequence ID" value="XM_003959443.1"/>
</dbReference>
<dbReference type="OrthoDB" id="4069286at2759"/>
<sequence>MSFELWQMEGVEVSDPMGGYVDGKCIKEKLSLNRKAQKLLAKVSRQQNWQDVVVESLPVQSNNFQNFMMDVVAFSNTSSFRRRIIQYKVWYSAYEENNTLPAIELKEKVKLSKDCKDLLNIKKNLSFRLADFITDKPTIKLDSYGKFHLNDLLTKKDRGISHKVRFPLKESNLDEKLNNLLDERISKSVQFQNRNYSLVQFKLIETRSFSKFGLDLICVKRGSNVGRKFEFRHWHYNDYSDPNKNLETISESIYNNLFDINVSKLEFYKLSVGESSIKHDLPFKSRVRQSWHLDKMLLKSLDWNPFKNLKSQNVFGFLYKHDSISCVEFNIRNKKLVFPYLVSSTLDLIDLDKKKFGNLRLGITEVERSLQAGELLPETEFNDTNSSPNVTTTEQISMSLAVQKRSFIDDDLRSTLDFQRKRRKYISTRDNTSANLLASGISKRQESPKPTQIRDNHGCDTSSFKLEAPRLRVNMENRYFILNSDKLEVNYKLLQLLLSENENIQILERSLDFDCDFIMNYQTCVFRIRLSNFFQLSNGGKLYYENQLQSLLKNFKTIIILVEYSELLETVDQEVFWRLRFFLNFPQFEVHFVPTGNNIALLNWITMLVVRFAEMFDEDESFESITVEEQILCDIGLNILLVKRLLKKYDIPQILKHIIANSCDLNDYLTPSQLTRLSTLIHLNW</sequence>
<keyword evidence="2" id="KW-1185">Reference proteome</keyword>
<evidence type="ECO:0000313" key="2">
    <source>
        <dbReference type="Proteomes" id="UP000005220"/>
    </source>
</evidence>
<protein>
    <submittedName>
        <fullName evidence="1">Uncharacterized protein</fullName>
    </submittedName>
</protein>
<organism evidence="1 2">
    <name type="scientific">Kazachstania africana (strain ATCC 22294 / BCRC 22015 / CBS 2517 / CECT 1963 / NBRC 1671 / NRRL Y-8276)</name>
    <name type="common">Yeast</name>
    <name type="synonym">Kluyveromyces africanus</name>
    <dbReference type="NCBI Taxonomy" id="1071382"/>
    <lineage>
        <taxon>Eukaryota</taxon>
        <taxon>Fungi</taxon>
        <taxon>Dikarya</taxon>
        <taxon>Ascomycota</taxon>
        <taxon>Saccharomycotina</taxon>
        <taxon>Saccharomycetes</taxon>
        <taxon>Saccharomycetales</taxon>
        <taxon>Saccharomycetaceae</taxon>
        <taxon>Kazachstania</taxon>
    </lineage>
</organism>
<dbReference type="STRING" id="1071382.H2B157"/>
<dbReference type="HOGENOM" id="CLU_385036_0_0_1"/>
<dbReference type="Gene3D" id="3.40.50.10130">
    <property type="match status" value="1"/>
</dbReference>
<dbReference type="Proteomes" id="UP000005220">
    <property type="component" value="Chromosome 10"/>
</dbReference>
<proteinExistence type="predicted"/>